<dbReference type="AlphaFoldDB" id="A0A916U8Q1"/>
<reference evidence="2" key="1">
    <citation type="journal article" date="2014" name="Int. J. Syst. Evol. Microbiol.">
        <title>Complete genome sequence of Corynebacterium casei LMG S-19264T (=DSM 44701T), isolated from a smear-ripened cheese.</title>
        <authorList>
            <consortium name="US DOE Joint Genome Institute (JGI-PGF)"/>
            <person name="Walter F."/>
            <person name="Albersmeier A."/>
            <person name="Kalinowski J."/>
            <person name="Ruckert C."/>
        </authorList>
    </citation>
    <scope>NUCLEOTIDE SEQUENCE</scope>
    <source>
        <strain evidence="2">CGMCC 1.15478</strain>
    </source>
</reference>
<sequence>MAENVREEPGVPVLNNPHSDNVTSAHCSNRCGVVPTSRQNSSLSGQGFIARRAWHNPHTHKVGRVCKGAQHAPHHWADLAIDKKSSCAQRLSRMKIACRKWDLQCDGKLVEPTTLLQICKLRNRDRKTLHLVEAPIIGGHTSWPAGPVSNCFCG</sequence>
<accession>A0A916U8Q1</accession>
<protein>
    <submittedName>
        <fullName evidence="2">Uncharacterized protein</fullName>
    </submittedName>
</protein>
<evidence type="ECO:0000313" key="2">
    <source>
        <dbReference type="EMBL" id="GGC64635.1"/>
    </source>
</evidence>
<feature type="region of interest" description="Disordered" evidence="1">
    <location>
        <begin position="1"/>
        <end position="21"/>
    </location>
</feature>
<gene>
    <name evidence="2" type="ORF">GCM10011410_16490</name>
</gene>
<keyword evidence="3" id="KW-1185">Reference proteome</keyword>
<organism evidence="2 3">
    <name type="scientific">Hoyosella rhizosphaerae</name>
    <dbReference type="NCBI Taxonomy" id="1755582"/>
    <lineage>
        <taxon>Bacteria</taxon>
        <taxon>Bacillati</taxon>
        <taxon>Actinomycetota</taxon>
        <taxon>Actinomycetes</taxon>
        <taxon>Mycobacteriales</taxon>
        <taxon>Hoyosellaceae</taxon>
        <taxon>Hoyosella</taxon>
    </lineage>
</organism>
<reference evidence="2" key="2">
    <citation type="submission" date="2020-09" db="EMBL/GenBank/DDBJ databases">
        <authorList>
            <person name="Sun Q."/>
            <person name="Zhou Y."/>
        </authorList>
    </citation>
    <scope>NUCLEOTIDE SEQUENCE</scope>
    <source>
        <strain evidence="2">CGMCC 1.15478</strain>
    </source>
</reference>
<dbReference type="EMBL" id="BMJH01000001">
    <property type="protein sequence ID" value="GGC64635.1"/>
    <property type="molecule type" value="Genomic_DNA"/>
</dbReference>
<name>A0A916U8Q1_9ACTN</name>
<evidence type="ECO:0000256" key="1">
    <source>
        <dbReference type="SAM" id="MobiDB-lite"/>
    </source>
</evidence>
<proteinExistence type="predicted"/>
<evidence type="ECO:0000313" key="3">
    <source>
        <dbReference type="Proteomes" id="UP000641514"/>
    </source>
</evidence>
<dbReference type="Proteomes" id="UP000641514">
    <property type="component" value="Unassembled WGS sequence"/>
</dbReference>
<comment type="caution">
    <text evidence="2">The sequence shown here is derived from an EMBL/GenBank/DDBJ whole genome shotgun (WGS) entry which is preliminary data.</text>
</comment>